<dbReference type="AlphaFoldDB" id="A0A3E3I5H5"/>
<sequence>MAKMNQDQNKDGDARAQTDGRNKRKKKMGNRAGFMYAAALFLIFSVLGIAGVFLFKGRSRMQVSVISEGAGRTAETAEGIEAAEGDAFLDNQEESRDYPVEIQACEILSGGGQFTVSGVVKELPESDDHNFYLFELETYEDAIGENKKYIAWSGMKENFQLSAKLYENTEKSRLYSKFVVAVKKDGEYEIVSSPRYITNPEALADYSEPFPEAESIKGLLVDPQKLGTSELDDLGVKHAGYNIPVSRLLGPSTDKRYPTITYTYNGKDYIFNGHVVSEYDYVFRTLTEKGIIITAILLNNKSDAYPQLIHPLSRGGSAYYYAFNAAEKEGTDYLEAIAAFLAERYRDNTHGIVMNWIIGNEVNVRSTWNYMKYIDIVPYAREYAQAVRLFYNGIKSHNANAKIYISLDQQWNRNLSSNSSYDSKDLLDVFNECVKAEGNFDWGLAHHPYSVPMTWPKFWDLSGEAGELVLETEDTSMVTIYNIDVITSYLQKQEFLMPDGEVRPVLLSEMGFTSTYGEDVQAAAFAYAYYIAENNQYIDAMILSRETDAAEEVAQGLALGLSYQNGRRKYIYDTFKYIDTGEADAYTEFARNYLGIQSWDQVITKR</sequence>
<feature type="region of interest" description="Disordered" evidence="1">
    <location>
        <begin position="1"/>
        <end position="26"/>
    </location>
</feature>
<keyword evidence="2" id="KW-0812">Transmembrane</keyword>
<evidence type="ECO:0000256" key="2">
    <source>
        <dbReference type="SAM" id="Phobius"/>
    </source>
</evidence>
<dbReference type="EMBL" id="QVLU01000053">
    <property type="protein sequence ID" value="RGE60870.1"/>
    <property type="molecule type" value="Genomic_DNA"/>
</dbReference>
<organism evidence="4 5">
    <name type="scientific">Eisenbergiella massiliensis</name>
    <dbReference type="NCBI Taxonomy" id="1720294"/>
    <lineage>
        <taxon>Bacteria</taxon>
        <taxon>Bacillati</taxon>
        <taxon>Bacillota</taxon>
        <taxon>Clostridia</taxon>
        <taxon>Lachnospirales</taxon>
        <taxon>Lachnospiraceae</taxon>
        <taxon>Eisenbergiella</taxon>
    </lineage>
</organism>
<feature type="compositionally biased region" description="Basic and acidic residues" evidence="1">
    <location>
        <begin position="8"/>
        <end position="21"/>
    </location>
</feature>
<dbReference type="RefSeq" id="WP_025487681.1">
    <property type="nucleotide sequence ID" value="NZ_CALBAU010000052.1"/>
</dbReference>
<comment type="caution">
    <text evidence="4">The sequence shown here is derived from an EMBL/GenBank/DDBJ whole genome shotgun (WGS) entry which is preliminary data.</text>
</comment>
<dbReference type="Gene3D" id="3.20.20.80">
    <property type="entry name" value="Glycosidases"/>
    <property type="match status" value="1"/>
</dbReference>
<evidence type="ECO:0000259" key="3">
    <source>
        <dbReference type="Pfam" id="PF18989"/>
    </source>
</evidence>
<name>A0A3E3I5H5_9FIRM</name>
<dbReference type="InterPro" id="IPR017853">
    <property type="entry name" value="GH"/>
</dbReference>
<dbReference type="Pfam" id="PF18989">
    <property type="entry name" value="DUF5722"/>
    <property type="match status" value="1"/>
</dbReference>
<proteinExistence type="predicted"/>
<dbReference type="SUPFAM" id="SSF51445">
    <property type="entry name" value="(Trans)glycosidases"/>
    <property type="match status" value="1"/>
</dbReference>
<gene>
    <name evidence="4" type="ORF">DWY69_29540</name>
</gene>
<evidence type="ECO:0000313" key="4">
    <source>
        <dbReference type="EMBL" id="RGE60870.1"/>
    </source>
</evidence>
<evidence type="ECO:0000256" key="1">
    <source>
        <dbReference type="SAM" id="MobiDB-lite"/>
    </source>
</evidence>
<dbReference type="InterPro" id="IPR043780">
    <property type="entry name" value="DUF5722"/>
</dbReference>
<reference evidence="4 5" key="1">
    <citation type="submission" date="2018-08" db="EMBL/GenBank/DDBJ databases">
        <title>A genome reference for cultivated species of the human gut microbiota.</title>
        <authorList>
            <person name="Zou Y."/>
            <person name="Xue W."/>
            <person name="Luo G."/>
        </authorList>
    </citation>
    <scope>NUCLEOTIDE SEQUENCE [LARGE SCALE GENOMIC DNA]</scope>
    <source>
        <strain evidence="4 5">AF26-4BH</strain>
    </source>
</reference>
<dbReference type="OrthoDB" id="175224at2"/>
<accession>A0A3E3I5H5</accession>
<protein>
    <recommendedName>
        <fullName evidence="3">DUF5722 domain-containing protein</fullName>
    </recommendedName>
</protein>
<dbReference type="Proteomes" id="UP000261166">
    <property type="component" value="Unassembled WGS sequence"/>
</dbReference>
<evidence type="ECO:0000313" key="5">
    <source>
        <dbReference type="Proteomes" id="UP000261166"/>
    </source>
</evidence>
<feature type="domain" description="DUF5722" evidence="3">
    <location>
        <begin position="210"/>
        <end position="602"/>
    </location>
</feature>
<keyword evidence="2" id="KW-0472">Membrane</keyword>
<feature type="transmembrane region" description="Helical" evidence="2">
    <location>
        <begin position="33"/>
        <end position="55"/>
    </location>
</feature>
<keyword evidence="2" id="KW-1133">Transmembrane helix</keyword>